<dbReference type="InterPro" id="IPR013685">
    <property type="entry name" value="POTRA_FtsQ_type"/>
</dbReference>
<evidence type="ECO:0000313" key="12">
    <source>
        <dbReference type="Proteomes" id="UP000191110"/>
    </source>
</evidence>
<evidence type="ECO:0000256" key="8">
    <source>
        <dbReference type="ARBA" id="ARBA00023306"/>
    </source>
</evidence>
<keyword evidence="3 9" id="KW-0997">Cell inner membrane</keyword>
<evidence type="ECO:0000256" key="4">
    <source>
        <dbReference type="ARBA" id="ARBA00022618"/>
    </source>
</evidence>
<keyword evidence="8 9" id="KW-0131">Cell cycle</keyword>
<comment type="subunit">
    <text evidence="9">Part of a complex composed of FtsB, FtsL and FtsQ.</text>
</comment>
<keyword evidence="5 9" id="KW-0812">Transmembrane</keyword>
<protein>
    <recommendedName>
        <fullName evidence="9">Cell division protein FtsQ</fullName>
    </recommendedName>
</protein>
<comment type="subcellular location">
    <subcellularLocation>
        <location evidence="9">Cell inner membrane</location>
        <topology evidence="9">Single-pass type II membrane protein</topology>
    </subcellularLocation>
    <subcellularLocation>
        <location evidence="1">Membrane</location>
    </subcellularLocation>
    <text evidence="9">Localizes to the division septum.</text>
</comment>
<keyword evidence="6 9" id="KW-1133">Transmembrane helix</keyword>
<dbReference type="Pfam" id="PF03799">
    <property type="entry name" value="FtsQ_DivIB_C"/>
    <property type="match status" value="1"/>
</dbReference>
<proteinExistence type="inferred from homology"/>
<evidence type="ECO:0000313" key="11">
    <source>
        <dbReference type="EMBL" id="OOZ41877.1"/>
    </source>
</evidence>
<dbReference type="PANTHER" id="PTHR35851">
    <property type="entry name" value="CELL DIVISION PROTEIN FTSQ"/>
    <property type="match status" value="1"/>
</dbReference>
<dbReference type="InterPro" id="IPR005548">
    <property type="entry name" value="Cell_div_FtsQ/DivIB_C"/>
</dbReference>
<feature type="domain" description="POTRA" evidence="10">
    <location>
        <begin position="14"/>
        <end position="84"/>
    </location>
</feature>
<dbReference type="PROSITE" id="PS51779">
    <property type="entry name" value="POTRA"/>
    <property type="match status" value="1"/>
</dbReference>
<reference evidence="11 12" key="1">
    <citation type="submission" date="2016-11" db="EMBL/GenBank/DDBJ databases">
        <title>Mixed transmission modes and dynamic genome evolution in an obligate animal-bacterial symbiosis.</title>
        <authorList>
            <person name="Russell S.L."/>
            <person name="Corbett-Detig R.B."/>
            <person name="Cavanaugh C.M."/>
        </authorList>
    </citation>
    <scope>NUCLEOTIDE SEQUENCE [LARGE SCALE GENOMIC DNA]</scope>
    <source>
        <strain evidence="11">Sveles-Q1</strain>
    </source>
</reference>
<evidence type="ECO:0000256" key="2">
    <source>
        <dbReference type="ARBA" id="ARBA00022475"/>
    </source>
</evidence>
<accession>A0A1T2L9U4</accession>
<keyword evidence="2 9" id="KW-1003">Cell membrane</keyword>
<dbReference type="Proteomes" id="UP000191110">
    <property type="component" value="Unassembled WGS sequence"/>
</dbReference>
<evidence type="ECO:0000256" key="9">
    <source>
        <dbReference type="HAMAP-Rule" id="MF_00911"/>
    </source>
</evidence>
<sequence length="221" mass="24971">MAWVYTLLHDAERFPIERVVVEKGAFVFLNQQQIALVAQPYVGVGFFNLDVSAIQRAIGELAWVDRVSVRRVWPDKLWVQVSEQQPLAQWGKGSLLNRRGEIFTPSRSEMPQGLVRLEGPRGLEKKLAEMYAAVVPPLTTVGLPLKRLELDQRRSWHLEVENGIEFELGRTDPERRLQRFLSVYPSLMAGQDAGVKSVDLRYSNGFAVSWKSPTGAPKSEG</sequence>
<dbReference type="AlphaFoldDB" id="A0A1T2L9U4"/>
<dbReference type="GO" id="GO:0090529">
    <property type="term" value="P:cell septum assembly"/>
    <property type="evidence" value="ECO:0007669"/>
    <property type="project" value="InterPro"/>
</dbReference>
<dbReference type="InterPro" id="IPR045335">
    <property type="entry name" value="FtsQ_C_sf"/>
</dbReference>
<evidence type="ECO:0000256" key="1">
    <source>
        <dbReference type="ARBA" id="ARBA00004370"/>
    </source>
</evidence>
<keyword evidence="4 9" id="KW-0132">Cell division</keyword>
<dbReference type="InterPro" id="IPR034746">
    <property type="entry name" value="POTRA"/>
</dbReference>
<gene>
    <name evidence="9" type="primary">ftsQ</name>
    <name evidence="11" type="ORF">BOW53_02280</name>
</gene>
<dbReference type="Pfam" id="PF08478">
    <property type="entry name" value="POTRA_1"/>
    <property type="match status" value="1"/>
</dbReference>
<dbReference type="EMBL" id="MPRL01000005">
    <property type="protein sequence ID" value="OOZ41877.1"/>
    <property type="molecule type" value="Genomic_DNA"/>
</dbReference>
<dbReference type="GO" id="GO:0043093">
    <property type="term" value="P:FtsZ-dependent cytokinesis"/>
    <property type="evidence" value="ECO:0007669"/>
    <property type="project" value="UniProtKB-UniRule"/>
</dbReference>
<evidence type="ECO:0000256" key="3">
    <source>
        <dbReference type="ARBA" id="ARBA00022519"/>
    </source>
</evidence>
<dbReference type="Gene3D" id="3.40.50.11690">
    <property type="entry name" value="Cell division protein FtsQ/DivIB"/>
    <property type="match status" value="1"/>
</dbReference>
<dbReference type="HAMAP" id="MF_00911">
    <property type="entry name" value="FtsQ_subfam"/>
    <property type="match status" value="1"/>
</dbReference>
<name>A0A1T2L9U4_9GAMM</name>
<evidence type="ECO:0000256" key="7">
    <source>
        <dbReference type="ARBA" id="ARBA00023136"/>
    </source>
</evidence>
<dbReference type="GO" id="GO:0005886">
    <property type="term" value="C:plasma membrane"/>
    <property type="evidence" value="ECO:0007669"/>
    <property type="project" value="UniProtKB-SubCell"/>
</dbReference>
<evidence type="ECO:0000256" key="5">
    <source>
        <dbReference type="ARBA" id="ARBA00022692"/>
    </source>
</evidence>
<dbReference type="InterPro" id="IPR026579">
    <property type="entry name" value="FtsQ"/>
</dbReference>
<dbReference type="PANTHER" id="PTHR35851:SF1">
    <property type="entry name" value="CELL DIVISION PROTEIN FTSQ"/>
    <property type="match status" value="1"/>
</dbReference>
<keyword evidence="12" id="KW-1185">Reference proteome</keyword>
<evidence type="ECO:0000259" key="10">
    <source>
        <dbReference type="PROSITE" id="PS51779"/>
    </source>
</evidence>
<comment type="function">
    <text evidence="9">Essential cell division protein. May link together the upstream cell division proteins, which are predominantly cytoplasmic, with the downstream cell division proteins, which are predominantly periplasmic. May control correct divisome assembly.</text>
</comment>
<comment type="similarity">
    <text evidence="9">Belongs to the FtsQ/DivIB family. FtsQ subfamily.</text>
</comment>
<comment type="caution">
    <text evidence="11">The sequence shown here is derived from an EMBL/GenBank/DDBJ whole genome shotgun (WGS) entry which is preliminary data.</text>
</comment>
<keyword evidence="7 9" id="KW-0472">Membrane</keyword>
<dbReference type="GO" id="GO:0032153">
    <property type="term" value="C:cell division site"/>
    <property type="evidence" value="ECO:0007669"/>
    <property type="project" value="UniProtKB-UniRule"/>
</dbReference>
<organism evidence="11 12">
    <name type="scientific">Solemya pervernicosa gill symbiont</name>
    <dbReference type="NCBI Taxonomy" id="642797"/>
    <lineage>
        <taxon>Bacteria</taxon>
        <taxon>Pseudomonadati</taxon>
        <taxon>Pseudomonadota</taxon>
        <taxon>Gammaproteobacteria</taxon>
        <taxon>sulfur-oxidizing symbionts</taxon>
    </lineage>
</organism>
<evidence type="ECO:0000256" key="6">
    <source>
        <dbReference type="ARBA" id="ARBA00022989"/>
    </source>
</evidence>
<dbReference type="Gene3D" id="3.10.20.310">
    <property type="entry name" value="membrane protein fhac"/>
    <property type="match status" value="1"/>
</dbReference>